<reference evidence="2 3" key="1">
    <citation type="journal article" date="2020" name="Front. Microbiol.">
        <title>Single-cell genomics of novel Actinobacteria with the Wood-Ljungdahl pathway discovered in a serpentinizing system.</title>
        <authorList>
            <person name="Merino N."/>
            <person name="Kawai M."/>
            <person name="Boyd E.S."/>
            <person name="Colman D.R."/>
            <person name="McGlynn S.E."/>
            <person name="Nealson K.H."/>
            <person name="Kurokawa K."/>
            <person name="Hongoh Y."/>
        </authorList>
    </citation>
    <scope>NUCLEOTIDE SEQUENCE [LARGE SCALE GENOMIC DNA]</scope>
    <source>
        <strain evidence="2 3">S25</strain>
    </source>
</reference>
<dbReference type="SUPFAM" id="SSF53649">
    <property type="entry name" value="Alkaline phosphatase-like"/>
    <property type="match status" value="1"/>
</dbReference>
<dbReference type="PANTHER" id="PTHR21110">
    <property type="entry name" value="PHOSPHOPENTOMUTASE"/>
    <property type="match status" value="1"/>
</dbReference>
<dbReference type="GO" id="GO:0043094">
    <property type="term" value="P:metabolic compound salvage"/>
    <property type="evidence" value="ECO:0007669"/>
    <property type="project" value="InterPro"/>
</dbReference>
<protein>
    <submittedName>
        <fullName evidence="2">Phosphopentomutase</fullName>
    </submittedName>
</protein>
<name>A0A6V8P017_9ACTN</name>
<dbReference type="EMBL" id="BLRX01000237">
    <property type="protein sequence ID" value="GFP25862.1"/>
    <property type="molecule type" value="Genomic_DNA"/>
</dbReference>
<dbReference type="InterPro" id="IPR010045">
    <property type="entry name" value="DeoB"/>
</dbReference>
<accession>A0A6V8P017</accession>
<sequence>MNIGGFVKRVIIIVVDSLGVGELPDAYLYHDEGSNTLVHIAKAMGSLQIPNLESLGLGYLVDIPEIKKAASPLGSYGKMGERSRGKIPPPDIGK</sequence>
<dbReference type="GO" id="GO:0008973">
    <property type="term" value="F:phosphopentomutase activity"/>
    <property type="evidence" value="ECO:0007669"/>
    <property type="project" value="InterPro"/>
</dbReference>
<evidence type="ECO:0000256" key="1">
    <source>
        <dbReference type="SAM" id="MobiDB-lite"/>
    </source>
</evidence>
<feature type="region of interest" description="Disordered" evidence="1">
    <location>
        <begin position="75"/>
        <end position="94"/>
    </location>
</feature>
<dbReference type="GO" id="GO:0000287">
    <property type="term" value="F:magnesium ion binding"/>
    <property type="evidence" value="ECO:0007669"/>
    <property type="project" value="InterPro"/>
</dbReference>
<organism evidence="2 3">
    <name type="scientific">Candidatus Hakubella thermalkaliphila</name>
    <dbReference type="NCBI Taxonomy" id="2754717"/>
    <lineage>
        <taxon>Bacteria</taxon>
        <taxon>Bacillati</taxon>
        <taxon>Actinomycetota</taxon>
        <taxon>Actinomycetota incertae sedis</taxon>
        <taxon>Candidatus Hakubellales</taxon>
        <taxon>Candidatus Hakubellaceae</taxon>
        <taxon>Candidatus Hakubella</taxon>
    </lineage>
</organism>
<dbReference type="GO" id="GO:0009117">
    <property type="term" value="P:nucleotide metabolic process"/>
    <property type="evidence" value="ECO:0007669"/>
    <property type="project" value="InterPro"/>
</dbReference>
<proteinExistence type="predicted"/>
<dbReference type="AlphaFoldDB" id="A0A6V8P017"/>
<dbReference type="InterPro" id="IPR017850">
    <property type="entry name" value="Alkaline_phosphatase_core_sf"/>
</dbReference>
<dbReference type="Gene3D" id="3.40.720.10">
    <property type="entry name" value="Alkaline Phosphatase, subunit A"/>
    <property type="match status" value="1"/>
</dbReference>
<dbReference type="GO" id="GO:0005829">
    <property type="term" value="C:cytosol"/>
    <property type="evidence" value="ECO:0007669"/>
    <property type="project" value="TreeGrafter"/>
</dbReference>
<evidence type="ECO:0000313" key="2">
    <source>
        <dbReference type="EMBL" id="GFP25862.1"/>
    </source>
</evidence>
<dbReference type="PANTHER" id="PTHR21110:SF0">
    <property type="entry name" value="PHOSPHOPENTOMUTASE"/>
    <property type="match status" value="1"/>
</dbReference>
<comment type="caution">
    <text evidence="2">The sequence shown here is derived from an EMBL/GenBank/DDBJ whole genome shotgun (WGS) entry which is preliminary data.</text>
</comment>
<evidence type="ECO:0000313" key="3">
    <source>
        <dbReference type="Proteomes" id="UP000543224"/>
    </source>
</evidence>
<dbReference type="Proteomes" id="UP000543224">
    <property type="component" value="Unassembled WGS sequence"/>
</dbReference>
<gene>
    <name evidence="2" type="ORF">HKBW3S25_01343</name>
</gene>